<dbReference type="OrthoDB" id="9798386at2"/>
<dbReference type="SUPFAM" id="SSF54897">
    <property type="entry name" value="Protease propeptides/inhibitors"/>
    <property type="match status" value="1"/>
</dbReference>
<evidence type="ECO:0000256" key="4">
    <source>
        <dbReference type="ARBA" id="ARBA00022825"/>
    </source>
</evidence>
<dbReference type="Gene3D" id="3.40.50.200">
    <property type="entry name" value="Peptidase S8/S53 domain"/>
    <property type="match status" value="1"/>
</dbReference>
<evidence type="ECO:0000256" key="6">
    <source>
        <dbReference type="PROSITE-ProRule" id="PRU01240"/>
    </source>
</evidence>
<accession>A0A132MPM8</accession>
<keyword evidence="8" id="KW-0732">Signal</keyword>
<dbReference type="PANTHER" id="PTHR43806">
    <property type="entry name" value="PEPTIDASE S8"/>
    <property type="match status" value="1"/>
</dbReference>
<comment type="similarity">
    <text evidence="1 6 7">Belongs to the peptidase S8 family.</text>
</comment>
<keyword evidence="11" id="KW-1185">Reference proteome</keyword>
<evidence type="ECO:0000256" key="8">
    <source>
        <dbReference type="SAM" id="SignalP"/>
    </source>
</evidence>
<dbReference type="InterPro" id="IPR034193">
    <property type="entry name" value="PCSK9_ProteinaseK-like"/>
</dbReference>
<feature type="active site" description="Charge relay system" evidence="5 6">
    <location>
        <position position="359"/>
    </location>
</feature>
<dbReference type="FunFam" id="3.40.50.200:FF:000014">
    <property type="entry name" value="Proteinase K"/>
    <property type="match status" value="1"/>
</dbReference>
<dbReference type="SUPFAM" id="SSF52743">
    <property type="entry name" value="Subtilisin-like"/>
    <property type="match status" value="1"/>
</dbReference>
<dbReference type="InterPro" id="IPR023828">
    <property type="entry name" value="Peptidase_S8_Ser-AS"/>
</dbReference>
<dbReference type="GO" id="GO:0006508">
    <property type="term" value="P:proteolysis"/>
    <property type="evidence" value="ECO:0007669"/>
    <property type="project" value="UniProtKB-KW"/>
</dbReference>
<dbReference type="CDD" id="cd04077">
    <property type="entry name" value="Peptidases_S8_PCSK9_ProteinaseK_like"/>
    <property type="match status" value="1"/>
</dbReference>
<dbReference type="GO" id="GO:0005615">
    <property type="term" value="C:extracellular space"/>
    <property type="evidence" value="ECO:0007669"/>
    <property type="project" value="TreeGrafter"/>
</dbReference>
<keyword evidence="3 6" id="KW-0378">Hydrolase</keyword>
<dbReference type="InterPro" id="IPR015500">
    <property type="entry name" value="Peptidase_S8_subtilisin-rel"/>
</dbReference>
<dbReference type="GO" id="GO:0004252">
    <property type="term" value="F:serine-type endopeptidase activity"/>
    <property type="evidence" value="ECO:0007669"/>
    <property type="project" value="UniProtKB-UniRule"/>
</dbReference>
<dbReference type="InterPro" id="IPR050131">
    <property type="entry name" value="Peptidase_S8_subtilisin-like"/>
</dbReference>
<dbReference type="SUPFAM" id="SSF49785">
    <property type="entry name" value="Galactose-binding domain-like"/>
    <property type="match status" value="1"/>
</dbReference>
<comment type="caution">
    <text evidence="10">The sequence shown here is derived from an EMBL/GenBank/DDBJ whole genome shotgun (WGS) entry which is preliminary data.</text>
</comment>
<evidence type="ECO:0000313" key="10">
    <source>
        <dbReference type="EMBL" id="KWW99817.1"/>
    </source>
</evidence>
<dbReference type="Pfam" id="PF05922">
    <property type="entry name" value="Inhibitor_I9"/>
    <property type="match status" value="1"/>
</dbReference>
<dbReference type="PRINTS" id="PR00723">
    <property type="entry name" value="SUBTILISIN"/>
</dbReference>
<keyword evidence="2 6" id="KW-0645">Protease</keyword>
<dbReference type="InterPro" id="IPR000209">
    <property type="entry name" value="Peptidase_S8/S53_dom"/>
</dbReference>
<dbReference type="PROSITE" id="PS00138">
    <property type="entry name" value="SUBTILASE_SER"/>
    <property type="match status" value="1"/>
</dbReference>
<dbReference type="Pfam" id="PF00082">
    <property type="entry name" value="Peptidase_S8"/>
    <property type="match status" value="1"/>
</dbReference>
<dbReference type="EMBL" id="LAXD01000001">
    <property type="protein sequence ID" value="KWW99817.1"/>
    <property type="molecule type" value="Genomic_DNA"/>
</dbReference>
<evidence type="ECO:0000256" key="5">
    <source>
        <dbReference type="PIRSR" id="PIRSR615500-1"/>
    </source>
</evidence>
<evidence type="ECO:0000256" key="7">
    <source>
        <dbReference type="RuleBase" id="RU003355"/>
    </source>
</evidence>
<dbReference type="Gene3D" id="3.30.70.80">
    <property type="entry name" value="Peptidase S8 propeptide/proteinase inhibitor I9"/>
    <property type="match status" value="1"/>
</dbReference>
<dbReference type="InterPro" id="IPR008979">
    <property type="entry name" value="Galactose-bd-like_sf"/>
</dbReference>
<sequence length="538" mass="55951">MASTHRRARAALRTALSVLSLTMALAGFALTGPAAAAPTPEGKILRAGSPHAIKNSYIVVLDSAVLDGARVVVSEIAKDLAGRYHGTLRRTYSAALRGFAVTMNEQQARRLAADPRIAYVEQDQAVRLAETQTPTSSWGLDRIDQRNLPLNNAYTYSTTASNVHAYVIDTGIRVSHSDFGGRAHLAYDSVGDGQNGNDCHGHGTHAAGILGGSVYGVAKGVQLYAVRVLDCQGAGSISDVIAGVDWVTQNAKKPAVTNMSLGGGASSSLDNAVKNSIASGITYAIAAGNGDFLGNPQDACTVSPARTPEAITVGATDSSDRRASFSNYGTCVDIFAPGVDITSAWGDSDTATNTVSGTSMASPHVAGAAALYLAAHPSATPQQVHDTLVDNATSGVIQDPGDGSPNRLLYVGGGGADPPPPPPADYFENTTDMPIPDAGPARYSSITVTGLSGNAPATLKIGVDIKHTYRGDLVIDLVSPDGSTYRLKNSSPFDRADNVITTYTVNASSDPANGVWKLKVRDLYRGDTGYLDAWNLTF</sequence>
<feature type="signal peptide" evidence="8">
    <location>
        <begin position="1"/>
        <end position="36"/>
    </location>
</feature>
<dbReference type="PROSITE" id="PS51892">
    <property type="entry name" value="SUBTILASE"/>
    <property type="match status" value="1"/>
</dbReference>
<dbReference type="Gene3D" id="2.60.120.260">
    <property type="entry name" value="Galactose-binding domain-like"/>
    <property type="match status" value="1"/>
</dbReference>
<gene>
    <name evidence="10" type="ORF">LI90_1456</name>
</gene>
<organism evidence="10 11">
    <name type="scientific">Carbonactinospora thermoautotrophica</name>
    <dbReference type="NCBI Taxonomy" id="1469144"/>
    <lineage>
        <taxon>Bacteria</taxon>
        <taxon>Bacillati</taxon>
        <taxon>Actinomycetota</taxon>
        <taxon>Actinomycetes</taxon>
        <taxon>Kitasatosporales</taxon>
        <taxon>Carbonactinosporaceae</taxon>
        <taxon>Carbonactinospora</taxon>
    </lineage>
</organism>
<evidence type="ECO:0000256" key="3">
    <source>
        <dbReference type="ARBA" id="ARBA00022801"/>
    </source>
</evidence>
<name>A0A132MPM8_9ACTN</name>
<dbReference type="STRING" id="1469144.LI90_1456"/>
<feature type="active site" description="Charge relay system" evidence="5 6">
    <location>
        <position position="202"/>
    </location>
</feature>
<protein>
    <submittedName>
        <fullName evidence="10">Alkaline serine exoprotease A</fullName>
    </submittedName>
</protein>
<reference evidence="11" key="1">
    <citation type="submission" date="2015-04" db="EMBL/GenBank/DDBJ databases">
        <title>Physiological reanalysis, assessment of diazotrophy, and genome sequences of multiple isolates of Streptomyces thermoautotrophicus.</title>
        <authorList>
            <person name="MacKellar D.C."/>
            <person name="Lieber L."/>
            <person name="Norman J."/>
            <person name="Bolger A."/>
            <person name="Tobin C."/>
            <person name="Murray J.W."/>
            <person name="Chang R."/>
            <person name="Ford T."/>
            <person name="Nguyen P.Q."/>
            <person name="Woodward J."/>
            <person name="Permingeat H."/>
            <person name="Joshi N.S."/>
            <person name="Silver P.A."/>
            <person name="Usadel B."/>
            <person name="Rutherford A.W."/>
            <person name="Friesen M."/>
            <person name="Prell J."/>
        </authorList>
    </citation>
    <scope>NUCLEOTIDE SEQUENCE [LARGE SCALE GENOMIC DNA]</scope>
    <source>
        <strain evidence="11">H1</strain>
    </source>
</reference>
<dbReference type="InterPro" id="IPR010259">
    <property type="entry name" value="S8pro/Inhibitor_I9"/>
</dbReference>
<dbReference type="Proteomes" id="UP000070188">
    <property type="component" value="Unassembled WGS sequence"/>
</dbReference>
<dbReference type="Pfam" id="PF01483">
    <property type="entry name" value="P_proprotein"/>
    <property type="match status" value="1"/>
</dbReference>
<evidence type="ECO:0000256" key="1">
    <source>
        <dbReference type="ARBA" id="ARBA00011073"/>
    </source>
</evidence>
<dbReference type="AlphaFoldDB" id="A0A132MPM8"/>
<evidence type="ECO:0000259" key="9">
    <source>
        <dbReference type="PROSITE" id="PS51829"/>
    </source>
</evidence>
<dbReference type="PROSITE" id="PS00136">
    <property type="entry name" value="SUBTILASE_ASP"/>
    <property type="match status" value="1"/>
</dbReference>
<dbReference type="InterPro" id="IPR037045">
    <property type="entry name" value="S8pro/Inhibitor_I9_sf"/>
</dbReference>
<dbReference type="InterPro" id="IPR023827">
    <property type="entry name" value="Peptidase_S8_Asp-AS"/>
</dbReference>
<dbReference type="PANTHER" id="PTHR43806:SF11">
    <property type="entry name" value="CEREVISIN-RELATED"/>
    <property type="match status" value="1"/>
</dbReference>
<dbReference type="InterPro" id="IPR036852">
    <property type="entry name" value="Peptidase_S8/S53_dom_sf"/>
</dbReference>
<feature type="active site" description="Charge relay system" evidence="5 6">
    <location>
        <position position="169"/>
    </location>
</feature>
<feature type="chain" id="PRO_5007452654" evidence="8">
    <location>
        <begin position="37"/>
        <end position="538"/>
    </location>
</feature>
<evidence type="ECO:0000256" key="2">
    <source>
        <dbReference type="ARBA" id="ARBA00022670"/>
    </source>
</evidence>
<dbReference type="PROSITE" id="PS51829">
    <property type="entry name" value="P_HOMO_B"/>
    <property type="match status" value="1"/>
</dbReference>
<keyword evidence="4 6" id="KW-0720">Serine protease</keyword>
<evidence type="ECO:0000313" key="11">
    <source>
        <dbReference type="Proteomes" id="UP000070188"/>
    </source>
</evidence>
<dbReference type="InterPro" id="IPR002884">
    <property type="entry name" value="P_dom"/>
</dbReference>
<feature type="domain" description="P/Homo B" evidence="9">
    <location>
        <begin position="416"/>
        <end position="538"/>
    </location>
</feature>
<proteinExistence type="inferred from homology"/>
<dbReference type="RefSeq" id="WP_079101844.1">
    <property type="nucleotide sequence ID" value="NZ_JYIJ01000015.1"/>
</dbReference>
<dbReference type="PATRIC" id="fig|1469144.10.peg.1598"/>